<organism evidence="2 3">
    <name type="scientific">Plantactinospora mayteni</name>
    <dbReference type="NCBI Taxonomy" id="566021"/>
    <lineage>
        <taxon>Bacteria</taxon>
        <taxon>Bacillati</taxon>
        <taxon>Actinomycetota</taxon>
        <taxon>Actinomycetes</taxon>
        <taxon>Micromonosporales</taxon>
        <taxon>Micromonosporaceae</taxon>
        <taxon>Plantactinospora</taxon>
    </lineage>
</organism>
<feature type="region of interest" description="Disordered" evidence="1">
    <location>
        <begin position="33"/>
        <end position="56"/>
    </location>
</feature>
<sequence length="56" mass="5440">MGEVGSATGVTPTFVAEPAGADVVAGTARAGRAGVCGHGNLESGLPRPSRDSRTTS</sequence>
<comment type="caution">
    <text evidence="2">The sequence shown here is derived from an EMBL/GenBank/DDBJ whole genome shotgun (WGS) entry which is preliminary data.</text>
</comment>
<evidence type="ECO:0000313" key="2">
    <source>
        <dbReference type="EMBL" id="GIG94310.1"/>
    </source>
</evidence>
<name>A0ABQ4EI63_9ACTN</name>
<accession>A0ABQ4EI63</accession>
<proteinExistence type="predicted"/>
<gene>
    <name evidence="2" type="ORF">Pma05_08830</name>
</gene>
<protein>
    <submittedName>
        <fullName evidence="2">Uncharacterized protein</fullName>
    </submittedName>
</protein>
<reference evidence="2 3" key="1">
    <citation type="submission" date="2021-01" db="EMBL/GenBank/DDBJ databases">
        <title>Whole genome shotgun sequence of Plantactinospora mayteni NBRC 109088.</title>
        <authorList>
            <person name="Komaki H."/>
            <person name="Tamura T."/>
        </authorList>
    </citation>
    <scope>NUCLEOTIDE SEQUENCE [LARGE SCALE GENOMIC DNA]</scope>
    <source>
        <strain evidence="2 3">NBRC 109088</strain>
    </source>
</reference>
<evidence type="ECO:0000313" key="3">
    <source>
        <dbReference type="Proteomes" id="UP000621500"/>
    </source>
</evidence>
<keyword evidence="3" id="KW-1185">Reference proteome</keyword>
<dbReference type="Proteomes" id="UP000621500">
    <property type="component" value="Unassembled WGS sequence"/>
</dbReference>
<dbReference type="EMBL" id="BONX01000004">
    <property type="protein sequence ID" value="GIG94310.1"/>
    <property type="molecule type" value="Genomic_DNA"/>
</dbReference>
<evidence type="ECO:0000256" key="1">
    <source>
        <dbReference type="SAM" id="MobiDB-lite"/>
    </source>
</evidence>